<dbReference type="Pfam" id="PF12831">
    <property type="entry name" value="FAD_oxidored"/>
    <property type="match status" value="1"/>
</dbReference>
<dbReference type="SUPFAM" id="SSF51905">
    <property type="entry name" value="FAD/NAD(P)-binding domain"/>
    <property type="match status" value="1"/>
</dbReference>
<dbReference type="PANTHER" id="PTHR42716:SF1">
    <property type="entry name" value="SLL0471 PROTEIN"/>
    <property type="match status" value="1"/>
</dbReference>
<dbReference type="EMBL" id="QQAV01000016">
    <property type="protein sequence ID" value="RDI17742.1"/>
    <property type="molecule type" value="Genomic_DNA"/>
</dbReference>
<gene>
    <name evidence="1" type="ORF">DFR41_11669</name>
</gene>
<comment type="caution">
    <text evidence="1">The sequence shown here is derived from an EMBL/GenBank/DDBJ whole genome shotgun (WGS) entry which is preliminary data.</text>
</comment>
<dbReference type="InterPro" id="IPR005288">
    <property type="entry name" value="NadB"/>
</dbReference>
<dbReference type="Proteomes" id="UP000255265">
    <property type="component" value="Unassembled WGS sequence"/>
</dbReference>
<dbReference type="InterPro" id="IPR036188">
    <property type="entry name" value="FAD/NAD-bd_sf"/>
</dbReference>
<proteinExistence type="predicted"/>
<dbReference type="GO" id="GO:0008734">
    <property type="term" value="F:L-aspartate oxidase activity"/>
    <property type="evidence" value="ECO:0007669"/>
    <property type="project" value="InterPro"/>
</dbReference>
<keyword evidence="2" id="KW-1185">Reference proteome</keyword>
<accession>A0A370F434</accession>
<dbReference type="RefSeq" id="WP_114804832.1">
    <property type="nucleotide sequence ID" value="NZ_QQAV01000016.1"/>
</dbReference>
<evidence type="ECO:0000313" key="1">
    <source>
        <dbReference type="EMBL" id="RDI17742.1"/>
    </source>
</evidence>
<protein>
    <submittedName>
        <fullName evidence="1">FAD dependent oxidoreductase</fullName>
    </submittedName>
</protein>
<dbReference type="AlphaFoldDB" id="A0A370F434"/>
<dbReference type="OrthoDB" id="615715at2"/>
<reference evidence="1 2" key="1">
    <citation type="submission" date="2018-07" db="EMBL/GenBank/DDBJ databases">
        <title>Genomic Encyclopedia of Type Strains, Phase IV (KMG-IV): sequencing the most valuable type-strain genomes for metagenomic binning, comparative biology and taxonomic classification.</title>
        <authorList>
            <person name="Goeker M."/>
        </authorList>
    </citation>
    <scope>NUCLEOTIDE SEQUENCE [LARGE SCALE GENOMIC DNA]</scope>
    <source>
        <strain evidence="1 2">DSM 21352</strain>
    </source>
</reference>
<dbReference type="Gene3D" id="3.50.50.60">
    <property type="entry name" value="FAD/NAD(P)-binding domain"/>
    <property type="match status" value="1"/>
</dbReference>
<organism evidence="1 2">
    <name type="scientific">Pseudacidovorax intermedius</name>
    <dbReference type="NCBI Taxonomy" id="433924"/>
    <lineage>
        <taxon>Bacteria</taxon>
        <taxon>Pseudomonadati</taxon>
        <taxon>Pseudomonadota</taxon>
        <taxon>Betaproteobacteria</taxon>
        <taxon>Burkholderiales</taxon>
        <taxon>Comamonadaceae</taxon>
        <taxon>Pseudacidovorax</taxon>
    </lineage>
</organism>
<evidence type="ECO:0000313" key="2">
    <source>
        <dbReference type="Proteomes" id="UP000255265"/>
    </source>
</evidence>
<dbReference type="GO" id="GO:0009435">
    <property type="term" value="P:NAD+ biosynthetic process"/>
    <property type="evidence" value="ECO:0007669"/>
    <property type="project" value="InterPro"/>
</dbReference>
<sequence length="550" mass="60836">MTAAAQAGAGLGHELQADLVVAGGGLGGIAATLAALRQGLRVVLVEELDWLGGQLTAQGVPFDEHPWIEHVSASLSYAQLRQGIRAYYRDHLPLTPEARLHPRLNPGQGNVSTLCHEPWVAVRVIDALLAPHEAAGRLVVLREHRIDAAQVQGDTVQALEVFDLREGRRRVLQAGMFIDATEIGDLLPLAGVEHVFGAEARAQTGEPHALDEADPYDQQAITWCLATELRPGEDHTIERPRDYDRLRTLQLPCWPGPQLSWTLSDFVTHQPRVRPLFVGPTDEEGLYDLWHARRIAWRGHFAPGAYASDITLANWPQMDYWEQPVVGVDRAAQQQALQAARELSLAFFYWMQTEAPRHDGGEGYPELRLRGDVLGTTDGLAKQAYYREGRRIMAEFTVREQHIGVQARPGRDGAEIFADSVGLGGYRIDLHPSTRGRNTVDIDAYPFQIPLGALLPVRVDNLLPACKNIGTTRVTNGAYREHQTEWSIGEASGSLAAFALQRRTAPRAVRSTPALLADFQRLLQRQGVMLAWPRFGALTPTLRTGYQTAR</sequence>
<dbReference type="PANTHER" id="PTHR42716">
    <property type="entry name" value="L-ASPARTATE OXIDASE"/>
    <property type="match status" value="1"/>
</dbReference>
<name>A0A370F434_9BURK</name>